<dbReference type="OrthoDB" id="484549at2"/>
<evidence type="ECO:0000313" key="3">
    <source>
        <dbReference type="Proteomes" id="UP000053372"/>
    </source>
</evidence>
<gene>
    <name evidence="2" type="ORF">BC008_37540</name>
</gene>
<feature type="coiled-coil region" evidence="1">
    <location>
        <begin position="91"/>
        <end position="122"/>
    </location>
</feature>
<evidence type="ECO:0000313" key="2">
    <source>
        <dbReference type="EMBL" id="KST62221.1"/>
    </source>
</evidence>
<protein>
    <submittedName>
        <fullName evidence="2">Uncharacterized protein</fullName>
    </submittedName>
</protein>
<keyword evidence="1" id="KW-0175">Coiled coil</keyword>
<evidence type="ECO:0000256" key="1">
    <source>
        <dbReference type="SAM" id="Coils"/>
    </source>
</evidence>
<organism evidence="2 3">
    <name type="scientific">Mastigocoleus testarum BC008</name>
    <dbReference type="NCBI Taxonomy" id="371196"/>
    <lineage>
        <taxon>Bacteria</taxon>
        <taxon>Bacillati</taxon>
        <taxon>Cyanobacteriota</taxon>
        <taxon>Cyanophyceae</taxon>
        <taxon>Nostocales</taxon>
        <taxon>Hapalosiphonaceae</taxon>
        <taxon>Mastigocoleus</taxon>
    </lineage>
</organism>
<name>A0A0V7ZCJ4_9CYAN</name>
<proteinExistence type="predicted"/>
<sequence>MEQIQTEINAIRTQIDVLDKERSNLSVELDIIDASPEGIVNAYRRRASENIENAAQIKGIDDALAALKVILEEKQSQLKHLISLEPQTSSIEQIEDQIEITKKQAKVHAERVNSLAEELKQEVRLLKSCADKISPLYWRIYYKPFITGFKSISVPHVRSDREVWKIFNHTV</sequence>
<keyword evidence="3" id="KW-1185">Reference proteome</keyword>
<dbReference type="Proteomes" id="UP000053372">
    <property type="component" value="Unassembled WGS sequence"/>
</dbReference>
<dbReference type="EMBL" id="LMTZ01000162">
    <property type="protein sequence ID" value="KST62221.1"/>
    <property type="molecule type" value="Genomic_DNA"/>
</dbReference>
<accession>A0A0V7ZCJ4</accession>
<comment type="caution">
    <text evidence="2">The sequence shown here is derived from an EMBL/GenBank/DDBJ whole genome shotgun (WGS) entry which is preliminary data.</text>
</comment>
<dbReference type="AlphaFoldDB" id="A0A0V7ZCJ4"/>
<reference evidence="2 3" key="1">
    <citation type="journal article" date="2015" name="Genome Announc.">
        <title>Draft Genome of the Euendolithic (true boring) Cyanobacterium Mastigocoleus testarum strain BC008.</title>
        <authorList>
            <person name="Guida B.S."/>
            <person name="Garcia-Pichel F."/>
        </authorList>
    </citation>
    <scope>NUCLEOTIDE SEQUENCE [LARGE SCALE GENOMIC DNA]</scope>
    <source>
        <strain evidence="2 3">BC008</strain>
    </source>
</reference>